<evidence type="ECO:0000256" key="7">
    <source>
        <dbReference type="ARBA" id="ARBA00022964"/>
    </source>
</evidence>
<dbReference type="EMBL" id="HBDX01001820">
    <property type="protein sequence ID" value="CAD8220839.1"/>
    <property type="molecule type" value="Transcribed_RNA"/>
</dbReference>
<proteinExistence type="inferred from homology"/>
<evidence type="ECO:0000256" key="1">
    <source>
        <dbReference type="ARBA" id="ARBA00001961"/>
    </source>
</evidence>
<dbReference type="PANTHER" id="PTHR10869">
    <property type="entry name" value="PROLYL 4-HYDROXYLASE ALPHA SUBUNIT"/>
    <property type="match status" value="1"/>
</dbReference>
<keyword evidence="10" id="KW-0560">Oxidoreductase</keyword>
<dbReference type="GO" id="GO:0004656">
    <property type="term" value="F:procollagen-proline 4-dioxygenase activity"/>
    <property type="evidence" value="ECO:0007669"/>
    <property type="project" value="UniProtKB-EC"/>
</dbReference>
<reference evidence="18" key="1">
    <citation type="submission" date="2021-01" db="EMBL/GenBank/DDBJ databases">
        <authorList>
            <person name="Corre E."/>
            <person name="Pelletier E."/>
            <person name="Niang G."/>
            <person name="Scheremetjew M."/>
            <person name="Finn R."/>
            <person name="Kale V."/>
            <person name="Holt S."/>
            <person name="Cochrane G."/>
            <person name="Meng A."/>
            <person name="Brown T."/>
            <person name="Cohen L."/>
        </authorList>
    </citation>
    <scope>NUCLEOTIDE SEQUENCE</scope>
    <source>
        <strain evidence="18">Clade-A-BCC118000</strain>
    </source>
</reference>
<dbReference type="SMART" id="SM00702">
    <property type="entry name" value="P4Hc"/>
    <property type="match status" value="1"/>
</dbReference>
<comment type="cofactor">
    <cofactor evidence="1">
        <name>L-ascorbate</name>
        <dbReference type="ChEBI" id="CHEBI:38290"/>
    </cofactor>
</comment>
<dbReference type="AlphaFoldDB" id="A0A7R9T0E5"/>
<dbReference type="Gene3D" id="2.60.120.620">
    <property type="entry name" value="q2cbj1_9rhob like domain"/>
    <property type="match status" value="1"/>
</dbReference>
<evidence type="ECO:0000256" key="4">
    <source>
        <dbReference type="ARBA" id="ARBA00012269"/>
    </source>
</evidence>
<dbReference type="InterPro" id="IPR006620">
    <property type="entry name" value="Pro_4_hyd_alph"/>
</dbReference>
<dbReference type="GO" id="GO:0005789">
    <property type="term" value="C:endoplasmic reticulum membrane"/>
    <property type="evidence" value="ECO:0007669"/>
    <property type="project" value="UniProtKB-SubCell"/>
</dbReference>
<feature type="domain" description="ShKT" evidence="17">
    <location>
        <begin position="281"/>
        <end position="321"/>
    </location>
</feature>
<evidence type="ECO:0000259" key="16">
    <source>
        <dbReference type="PROSITE" id="PS51471"/>
    </source>
</evidence>
<dbReference type="PROSITE" id="PS51670">
    <property type="entry name" value="SHKT"/>
    <property type="match status" value="1"/>
</dbReference>
<comment type="catalytic activity">
    <reaction evidence="14">
        <text>L-prolyl-[collagen] + 2-oxoglutarate + O2 = trans-4-hydroxy-L-prolyl-[collagen] + succinate + CO2</text>
        <dbReference type="Rhea" id="RHEA:18945"/>
        <dbReference type="Rhea" id="RHEA-COMP:11676"/>
        <dbReference type="Rhea" id="RHEA-COMP:11680"/>
        <dbReference type="ChEBI" id="CHEBI:15379"/>
        <dbReference type="ChEBI" id="CHEBI:16526"/>
        <dbReference type="ChEBI" id="CHEBI:16810"/>
        <dbReference type="ChEBI" id="CHEBI:30031"/>
        <dbReference type="ChEBI" id="CHEBI:50342"/>
        <dbReference type="ChEBI" id="CHEBI:61965"/>
        <dbReference type="EC" id="1.14.11.2"/>
    </reaction>
</comment>
<dbReference type="InterPro" id="IPR005123">
    <property type="entry name" value="Oxoglu/Fe-dep_dioxygenase_dom"/>
</dbReference>
<dbReference type="GO" id="GO:0031418">
    <property type="term" value="F:L-ascorbic acid binding"/>
    <property type="evidence" value="ECO:0007669"/>
    <property type="project" value="InterPro"/>
</dbReference>
<dbReference type="InterPro" id="IPR044862">
    <property type="entry name" value="Pro_4_hyd_alph_FE2OG_OXY"/>
</dbReference>
<evidence type="ECO:0000256" key="15">
    <source>
        <dbReference type="SAM" id="MobiDB-lite"/>
    </source>
</evidence>
<name>A0A7R9T0E5_9CHLO</name>
<dbReference type="FunFam" id="2.60.120.620:FF:000002">
    <property type="entry name" value="Prolyl 4-hydroxylase 4"/>
    <property type="match status" value="1"/>
</dbReference>
<feature type="region of interest" description="Disordered" evidence="15">
    <location>
        <begin position="1"/>
        <end position="46"/>
    </location>
</feature>
<dbReference type="GO" id="GO:0005506">
    <property type="term" value="F:iron ion binding"/>
    <property type="evidence" value="ECO:0007669"/>
    <property type="project" value="InterPro"/>
</dbReference>
<keyword evidence="9" id="KW-1133">Transmembrane helix</keyword>
<feature type="domain" description="Fe2OG dioxygenase" evidence="16">
    <location>
        <begin position="139"/>
        <end position="263"/>
    </location>
</feature>
<dbReference type="Pfam" id="PF13640">
    <property type="entry name" value="2OG-FeII_Oxy_3"/>
    <property type="match status" value="1"/>
</dbReference>
<dbReference type="PROSITE" id="PS51471">
    <property type="entry name" value="FE2OG_OXY"/>
    <property type="match status" value="1"/>
</dbReference>
<keyword evidence="12" id="KW-0472">Membrane</keyword>
<comment type="similarity">
    <text evidence="3">Belongs to the P4HA family.</text>
</comment>
<evidence type="ECO:0000256" key="11">
    <source>
        <dbReference type="ARBA" id="ARBA00023004"/>
    </source>
</evidence>
<evidence type="ECO:0000256" key="3">
    <source>
        <dbReference type="ARBA" id="ARBA00006511"/>
    </source>
</evidence>
<keyword evidence="6" id="KW-0479">Metal-binding</keyword>
<comment type="subcellular location">
    <subcellularLocation>
        <location evidence="2">Endoplasmic reticulum membrane</location>
        <topology evidence="2">Single-pass type II membrane protein</topology>
    </subcellularLocation>
</comment>
<evidence type="ECO:0000256" key="12">
    <source>
        <dbReference type="ARBA" id="ARBA00023136"/>
    </source>
</evidence>
<sequence>MTLGASALARGARIGPERAARGGDRGEEGGGERPSTRVDGADARAPRDRAIEFDRIERVSWRPHAEVYRGFLTHEECDHLKALATPSLGRSTVVDASNGGSVPSDIRTSSGMFLLRGEDDVVASIERRIASWTHVPESHGEGFQVLRYEFGQEYRPHFDYFQDEFNQKREKGGQRVATVLMYLTDVEEGGETIFPDAEAGANPGGGDDASSCAAGKLAVKPRKGDALFFRSLHHNGTSDAMSSHAGCPVVKGVKFSATKWMHVAPIEDSATASVRFEPGVCKDVNAACEGWASSGECTKNPSFMVGRGRANGNCMRSCGACPPGTRNE</sequence>
<evidence type="ECO:0000256" key="2">
    <source>
        <dbReference type="ARBA" id="ARBA00004648"/>
    </source>
</evidence>
<accession>A0A7R9T0E5</accession>
<evidence type="ECO:0000256" key="8">
    <source>
        <dbReference type="ARBA" id="ARBA00022968"/>
    </source>
</evidence>
<evidence type="ECO:0000259" key="17">
    <source>
        <dbReference type="PROSITE" id="PS51670"/>
    </source>
</evidence>
<evidence type="ECO:0000256" key="6">
    <source>
        <dbReference type="ARBA" id="ARBA00022723"/>
    </source>
</evidence>
<keyword evidence="8" id="KW-0735">Signal-anchor</keyword>
<keyword evidence="5" id="KW-0812">Transmembrane</keyword>
<keyword evidence="7" id="KW-0223">Dioxygenase</keyword>
<dbReference type="InterPro" id="IPR045054">
    <property type="entry name" value="P4HA-like"/>
</dbReference>
<dbReference type="PANTHER" id="PTHR10869:SF238">
    <property type="entry name" value="PROLYL 4-HYDROXYLASE 6-RELATED"/>
    <property type="match status" value="1"/>
</dbReference>
<evidence type="ECO:0000256" key="9">
    <source>
        <dbReference type="ARBA" id="ARBA00022989"/>
    </source>
</evidence>
<organism evidence="18">
    <name type="scientific">Ostreococcus sp. 'lucimarinus'</name>
    <dbReference type="NCBI Taxonomy" id="242159"/>
    <lineage>
        <taxon>Eukaryota</taxon>
        <taxon>Viridiplantae</taxon>
        <taxon>Chlorophyta</taxon>
        <taxon>Mamiellophyceae</taxon>
        <taxon>Mamiellales</taxon>
        <taxon>Bathycoccaceae</taxon>
        <taxon>Ostreococcus</taxon>
    </lineage>
</organism>
<keyword evidence="11" id="KW-0408">Iron</keyword>
<keyword evidence="13" id="KW-0325">Glycoprotein</keyword>
<dbReference type="InterPro" id="IPR003582">
    <property type="entry name" value="ShKT_dom"/>
</dbReference>
<dbReference type="EC" id="1.14.11.2" evidence="4"/>
<gene>
    <name evidence="18" type="ORF">OLUC0939_LOCUS1559</name>
</gene>
<evidence type="ECO:0000256" key="14">
    <source>
        <dbReference type="ARBA" id="ARBA00049169"/>
    </source>
</evidence>
<feature type="compositionally biased region" description="Basic and acidic residues" evidence="15">
    <location>
        <begin position="15"/>
        <end position="46"/>
    </location>
</feature>
<evidence type="ECO:0000256" key="5">
    <source>
        <dbReference type="ARBA" id="ARBA00022692"/>
    </source>
</evidence>
<evidence type="ECO:0000313" key="18">
    <source>
        <dbReference type="EMBL" id="CAD8220839.1"/>
    </source>
</evidence>
<evidence type="ECO:0000256" key="10">
    <source>
        <dbReference type="ARBA" id="ARBA00023002"/>
    </source>
</evidence>
<protein>
    <recommendedName>
        <fullName evidence="4">procollagen-proline 4-dioxygenase</fullName>
        <ecNumber evidence="4">1.14.11.2</ecNumber>
    </recommendedName>
</protein>
<evidence type="ECO:0000256" key="13">
    <source>
        <dbReference type="ARBA" id="ARBA00023180"/>
    </source>
</evidence>